<keyword evidence="1" id="KW-1133">Transmembrane helix</keyword>
<keyword evidence="3" id="KW-1185">Reference proteome</keyword>
<gene>
    <name evidence="2" type="ORF">D7193_30435</name>
</gene>
<name>A0A3A9ZPS5_9ACTN</name>
<keyword evidence="1" id="KW-0472">Membrane</keyword>
<evidence type="ECO:0000313" key="2">
    <source>
        <dbReference type="EMBL" id="RKN50173.1"/>
    </source>
</evidence>
<dbReference type="OrthoDB" id="9939155at2"/>
<feature type="transmembrane region" description="Helical" evidence="1">
    <location>
        <begin position="66"/>
        <end position="88"/>
    </location>
</feature>
<dbReference type="EMBL" id="RBAN01000008">
    <property type="protein sequence ID" value="RKN50173.1"/>
    <property type="molecule type" value="Genomic_DNA"/>
</dbReference>
<dbReference type="Proteomes" id="UP000279968">
    <property type="component" value="Unassembled WGS sequence"/>
</dbReference>
<dbReference type="RefSeq" id="WP_120783110.1">
    <property type="nucleotide sequence ID" value="NZ_JBHLUP010000005.1"/>
</dbReference>
<protein>
    <submittedName>
        <fullName evidence="2">Uncharacterized protein</fullName>
    </submittedName>
</protein>
<feature type="transmembrane region" description="Helical" evidence="1">
    <location>
        <begin position="12"/>
        <end position="33"/>
    </location>
</feature>
<evidence type="ECO:0000256" key="1">
    <source>
        <dbReference type="SAM" id="Phobius"/>
    </source>
</evidence>
<sequence length="93" mass="9954">MAAHVLRSIAAFGFGLFVAFVGLVWVANLFGVAEEHRRQIARSQWTQGWYDSEQEALANTGQIGRYLAGGMFLLAGVALAVAAVVYLVQGPDG</sequence>
<proteinExistence type="predicted"/>
<comment type="caution">
    <text evidence="2">The sequence shown here is derived from an EMBL/GenBank/DDBJ whole genome shotgun (WGS) entry which is preliminary data.</text>
</comment>
<accession>A0A3A9ZPS5</accession>
<organism evidence="2 3">
    <name type="scientific">Micromonospora costi</name>
    <dbReference type="NCBI Taxonomy" id="1530042"/>
    <lineage>
        <taxon>Bacteria</taxon>
        <taxon>Bacillati</taxon>
        <taxon>Actinomycetota</taxon>
        <taxon>Actinomycetes</taxon>
        <taxon>Micromonosporales</taxon>
        <taxon>Micromonosporaceae</taxon>
        <taxon>Micromonospora</taxon>
    </lineage>
</organism>
<reference evidence="2 3" key="1">
    <citation type="journal article" date="2015" name="Int. J. Syst. Evol. Microbiol.">
        <title>Micromonospora costi sp. nov., isolated from a leaf of Costus speciosus.</title>
        <authorList>
            <person name="Thawai C."/>
        </authorList>
    </citation>
    <scope>NUCLEOTIDE SEQUENCE [LARGE SCALE GENOMIC DNA]</scope>
    <source>
        <strain evidence="2 3">CS1-12</strain>
    </source>
</reference>
<evidence type="ECO:0000313" key="3">
    <source>
        <dbReference type="Proteomes" id="UP000279968"/>
    </source>
</evidence>
<dbReference type="AlphaFoldDB" id="A0A3A9ZPS5"/>
<keyword evidence="1" id="KW-0812">Transmembrane</keyword>